<keyword evidence="2" id="KW-0812">Transmembrane</keyword>
<evidence type="ECO:0000256" key="1">
    <source>
        <dbReference type="SAM" id="MobiDB-lite"/>
    </source>
</evidence>
<accession>A0A9P4M8A7</accession>
<dbReference type="InterPro" id="IPR024079">
    <property type="entry name" value="MetalloPept_cat_dom_sf"/>
</dbReference>
<comment type="caution">
    <text evidence="3">The sequence shown here is derived from an EMBL/GenBank/DDBJ whole genome shotgun (WGS) entry which is preliminary data.</text>
</comment>
<keyword evidence="4" id="KW-1185">Reference proteome</keyword>
<dbReference type="Gene3D" id="3.40.390.10">
    <property type="entry name" value="Collagenase (Catalytic Domain)"/>
    <property type="match status" value="1"/>
</dbReference>
<evidence type="ECO:0000256" key="2">
    <source>
        <dbReference type="SAM" id="Phobius"/>
    </source>
</evidence>
<keyword evidence="2" id="KW-0472">Membrane</keyword>
<dbReference type="EMBL" id="ML978123">
    <property type="protein sequence ID" value="KAF2101501.1"/>
    <property type="molecule type" value="Genomic_DNA"/>
</dbReference>
<sequence>MVSAQTFILFVPSFFIYFSSAIVLPSRIVQKRDSQTTSSIAATACSNPCVFSFFPIASDIQIPFGETTTAVGADATVIFAATTLTLTGGTQPSPITVQNEDPKGTPSIPVPSATFGPFTITGTRKEDPAATDSARLVERALNPAQAVVNIVNQVNIHQPACPAPQAATPGNLGAGQLETILCDNEQVEILTSALAFTAEMWNSDFAKALTEDSITYKRYFPPGYGAFFQKMRAAVARNADITQANRQPLKFICVNPPSTTTAAATNGWYPSLDELFNSPHYCKGDPEGSTGSDGGSSDGSDEGSDVVGGAIAITTDHSRWRYLPLAFSEADLEQCSEVVYLCPQFFRETLENEDYMQNPQGHCSILKKQLRFEWDVDTGEMSKILGHELTHVNAIAKEGGLPGGTNAIIFDDADFQRESYYRSGVSALAKRGNKAIAAQNADTFAVMVMEAFWRGTCNLQDTAKPPNINYADNPKEGPGPDGTLLPLVNIAQKYFEPFFLDPQVQP</sequence>
<reference evidence="3" key="1">
    <citation type="journal article" date="2020" name="Stud. Mycol.">
        <title>101 Dothideomycetes genomes: a test case for predicting lifestyles and emergence of pathogens.</title>
        <authorList>
            <person name="Haridas S."/>
            <person name="Albert R."/>
            <person name="Binder M."/>
            <person name="Bloem J."/>
            <person name="Labutti K."/>
            <person name="Salamov A."/>
            <person name="Andreopoulos B."/>
            <person name="Baker S."/>
            <person name="Barry K."/>
            <person name="Bills G."/>
            <person name="Bluhm B."/>
            <person name="Cannon C."/>
            <person name="Castanera R."/>
            <person name="Culley D."/>
            <person name="Daum C."/>
            <person name="Ezra D."/>
            <person name="Gonzalez J."/>
            <person name="Henrissat B."/>
            <person name="Kuo A."/>
            <person name="Liang C."/>
            <person name="Lipzen A."/>
            <person name="Lutzoni F."/>
            <person name="Magnuson J."/>
            <person name="Mondo S."/>
            <person name="Nolan M."/>
            <person name="Ohm R."/>
            <person name="Pangilinan J."/>
            <person name="Park H.-J."/>
            <person name="Ramirez L."/>
            <person name="Alfaro M."/>
            <person name="Sun H."/>
            <person name="Tritt A."/>
            <person name="Yoshinaga Y."/>
            <person name="Zwiers L.-H."/>
            <person name="Turgeon B."/>
            <person name="Goodwin S."/>
            <person name="Spatafora J."/>
            <person name="Crous P."/>
            <person name="Grigoriev I."/>
        </authorList>
    </citation>
    <scope>NUCLEOTIDE SEQUENCE</scope>
    <source>
        <strain evidence="3">CBS 133067</strain>
    </source>
</reference>
<evidence type="ECO:0000313" key="3">
    <source>
        <dbReference type="EMBL" id="KAF2101501.1"/>
    </source>
</evidence>
<dbReference type="AlphaFoldDB" id="A0A9P4M8A7"/>
<protein>
    <submittedName>
        <fullName evidence="3">Uncharacterized protein</fullName>
    </submittedName>
</protein>
<organism evidence="3 4">
    <name type="scientific">Rhizodiscina lignyota</name>
    <dbReference type="NCBI Taxonomy" id="1504668"/>
    <lineage>
        <taxon>Eukaryota</taxon>
        <taxon>Fungi</taxon>
        <taxon>Dikarya</taxon>
        <taxon>Ascomycota</taxon>
        <taxon>Pezizomycotina</taxon>
        <taxon>Dothideomycetes</taxon>
        <taxon>Pleosporomycetidae</taxon>
        <taxon>Aulographales</taxon>
        <taxon>Rhizodiscinaceae</taxon>
        <taxon>Rhizodiscina</taxon>
    </lineage>
</organism>
<name>A0A9P4M8A7_9PEZI</name>
<dbReference type="Proteomes" id="UP000799772">
    <property type="component" value="Unassembled WGS sequence"/>
</dbReference>
<feature type="region of interest" description="Disordered" evidence="1">
    <location>
        <begin position="283"/>
        <end position="306"/>
    </location>
</feature>
<dbReference type="GO" id="GO:0008237">
    <property type="term" value="F:metallopeptidase activity"/>
    <property type="evidence" value="ECO:0007669"/>
    <property type="project" value="InterPro"/>
</dbReference>
<evidence type="ECO:0000313" key="4">
    <source>
        <dbReference type="Proteomes" id="UP000799772"/>
    </source>
</evidence>
<gene>
    <name evidence="3" type="ORF">NA57DRAFT_53461</name>
</gene>
<proteinExistence type="predicted"/>
<feature type="transmembrane region" description="Helical" evidence="2">
    <location>
        <begin position="6"/>
        <end position="24"/>
    </location>
</feature>
<keyword evidence="2" id="KW-1133">Transmembrane helix</keyword>